<dbReference type="EMBL" id="JAGQNY010000002">
    <property type="protein sequence ID" value="MCA9301846.1"/>
    <property type="molecule type" value="Genomic_DNA"/>
</dbReference>
<feature type="region of interest" description="Disordered" evidence="1">
    <location>
        <begin position="79"/>
        <end position="108"/>
    </location>
</feature>
<proteinExistence type="predicted"/>
<evidence type="ECO:0000313" key="4">
    <source>
        <dbReference type="Proteomes" id="UP000714817"/>
    </source>
</evidence>
<reference evidence="3" key="1">
    <citation type="submission" date="2020-04" db="EMBL/GenBank/DDBJ databases">
        <authorList>
            <person name="Zhang T."/>
        </authorList>
    </citation>
    <scope>NUCLEOTIDE SEQUENCE</scope>
    <source>
        <strain evidence="3">HKST-UBA80</strain>
    </source>
</reference>
<feature type="compositionally biased region" description="Basic and acidic residues" evidence="1">
    <location>
        <begin position="79"/>
        <end position="104"/>
    </location>
</feature>
<comment type="caution">
    <text evidence="3">The sequence shown here is derived from an EMBL/GenBank/DDBJ whole genome shotgun (WGS) entry which is preliminary data.</text>
</comment>
<dbReference type="AlphaFoldDB" id="A0A955IVU9"/>
<evidence type="ECO:0000256" key="1">
    <source>
        <dbReference type="SAM" id="MobiDB-lite"/>
    </source>
</evidence>
<gene>
    <name evidence="3" type="ORF">KDA10_00560</name>
</gene>
<keyword evidence="2" id="KW-0732">Signal</keyword>
<name>A0A955IVU9_UNCKA</name>
<evidence type="ECO:0000256" key="2">
    <source>
        <dbReference type="SAM" id="SignalP"/>
    </source>
</evidence>
<feature type="chain" id="PRO_5037261353" evidence="2">
    <location>
        <begin position="31"/>
        <end position="250"/>
    </location>
</feature>
<evidence type="ECO:0000313" key="3">
    <source>
        <dbReference type="EMBL" id="MCA9301846.1"/>
    </source>
</evidence>
<reference evidence="3" key="2">
    <citation type="journal article" date="2021" name="Microbiome">
        <title>Successional dynamics and alternative stable states in a saline activated sludge microbial community over 9 years.</title>
        <authorList>
            <person name="Wang Y."/>
            <person name="Ye J."/>
            <person name="Ju F."/>
            <person name="Liu L."/>
            <person name="Boyd J.A."/>
            <person name="Deng Y."/>
            <person name="Parks D.H."/>
            <person name="Jiang X."/>
            <person name="Yin X."/>
            <person name="Woodcroft B.J."/>
            <person name="Tyson G.W."/>
            <person name="Hugenholtz P."/>
            <person name="Polz M.F."/>
            <person name="Zhang T."/>
        </authorList>
    </citation>
    <scope>NUCLEOTIDE SEQUENCE</scope>
    <source>
        <strain evidence="3">HKST-UBA80</strain>
    </source>
</reference>
<accession>A0A955IVU9</accession>
<feature type="signal peptide" evidence="2">
    <location>
        <begin position="1"/>
        <end position="30"/>
    </location>
</feature>
<protein>
    <submittedName>
        <fullName evidence="3">Uncharacterized protein</fullName>
    </submittedName>
</protein>
<organism evidence="3 4">
    <name type="scientific">candidate division WWE3 bacterium</name>
    <dbReference type="NCBI Taxonomy" id="2053526"/>
    <lineage>
        <taxon>Bacteria</taxon>
        <taxon>Katanobacteria</taxon>
    </lineage>
</organism>
<dbReference type="Proteomes" id="UP000714817">
    <property type="component" value="Unassembled WGS sequence"/>
</dbReference>
<sequence>MNKKFTAPLIVSSLFVLSLLALSPALSVSAQLVSYNSSNEKDDSMYGGERKEKSYEGYLGEVGGKDNEMNEDAIKDRIQQEREDKMMLGEEDRDSKQENREEKLSSMCEEATARVDRKLKAFDENPTAHMMKYKNMKERLDKMASVIESYGIDVTELRVMIKTWDGMVLQYSNAYVDGMEALRMTKKYECGNSDGMFREYLTKAQEQFRVAREERARIRAYYADELRPLLLKLRAQITKEIRQSSSMEEE</sequence>